<evidence type="ECO:0000256" key="9">
    <source>
        <dbReference type="ARBA" id="ARBA00030757"/>
    </source>
</evidence>
<evidence type="ECO:0000256" key="10">
    <source>
        <dbReference type="ARBA" id="ARBA00031323"/>
    </source>
</evidence>
<evidence type="ECO:0000256" key="4">
    <source>
        <dbReference type="ARBA" id="ARBA00013346"/>
    </source>
</evidence>
<sequence length="277" mass="30159">MDRQQKLAIVRRAYARRLMASEGITNPGIEAAFAAVERERYLGPGPWPILHSVGYIPTPDADPVHLYADVLIGIIPERGLNNGMPSYHVSLLASADIRAGDHVVHIGAGVGYYTAIMACLVGPSGRITAIEFDAGLARRAATNFSNATNVQVLQGDGFSMSFDRADVIYVNAGVTHPADVWLDRLNDGGRLILPLTPNYQHGAVFRIERNGDEYFAAWISAVGLYPCEGGRDDASEAALDAAFQKGGWRAVTRLYRTGDLPDERCWLRGAQWALAYD</sequence>
<evidence type="ECO:0000256" key="8">
    <source>
        <dbReference type="ARBA" id="ARBA00022691"/>
    </source>
</evidence>
<dbReference type="SUPFAM" id="SSF53335">
    <property type="entry name" value="S-adenosyl-L-methionine-dependent methyltransferases"/>
    <property type="match status" value="1"/>
</dbReference>
<comment type="caution">
    <text evidence="12">The sequence shown here is derived from an EMBL/GenBank/DDBJ whole genome shotgun (WGS) entry which is preliminary data.</text>
</comment>
<organism evidence="12 13">
    <name type="scientific">Paraburkholderia polaris</name>
    <dbReference type="NCBI Taxonomy" id="2728848"/>
    <lineage>
        <taxon>Bacteria</taxon>
        <taxon>Pseudomonadati</taxon>
        <taxon>Pseudomonadota</taxon>
        <taxon>Betaproteobacteria</taxon>
        <taxon>Burkholderiales</taxon>
        <taxon>Burkholderiaceae</taxon>
        <taxon>Paraburkholderia</taxon>
    </lineage>
</organism>
<dbReference type="RefSeq" id="WP_169484122.1">
    <property type="nucleotide sequence ID" value="NZ_JABBGJ010000004.1"/>
</dbReference>
<dbReference type="Gene3D" id="3.40.50.150">
    <property type="entry name" value="Vaccinia Virus protein VP39"/>
    <property type="match status" value="1"/>
</dbReference>
<name>A0A848I6K9_9BURK</name>
<dbReference type="PANTHER" id="PTHR11579">
    <property type="entry name" value="PROTEIN-L-ISOASPARTATE O-METHYLTRANSFERASE"/>
    <property type="match status" value="1"/>
</dbReference>
<comment type="similarity">
    <text evidence="2">Belongs to the methyltransferase superfamily. L-isoaspartyl/D-aspartyl protein methyltransferase family.</text>
</comment>
<dbReference type="AlphaFoldDB" id="A0A848I6K9"/>
<comment type="subcellular location">
    <subcellularLocation>
        <location evidence="1">Cytoplasm</location>
    </subcellularLocation>
</comment>
<dbReference type="EC" id="2.1.1.77" evidence="3"/>
<dbReference type="InterPro" id="IPR000682">
    <property type="entry name" value="PCMT"/>
</dbReference>
<evidence type="ECO:0000256" key="1">
    <source>
        <dbReference type="ARBA" id="ARBA00004496"/>
    </source>
</evidence>
<keyword evidence="8" id="KW-0949">S-adenosyl-L-methionine</keyword>
<evidence type="ECO:0000313" key="13">
    <source>
        <dbReference type="Proteomes" id="UP000544134"/>
    </source>
</evidence>
<evidence type="ECO:0000256" key="7">
    <source>
        <dbReference type="ARBA" id="ARBA00022679"/>
    </source>
</evidence>
<dbReference type="GO" id="GO:0032259">
    <property type="term" value="P:methylation"/>
    <property type="evidence" value="ECO:0007669"/>
    <property type="project" value="UniProtKB-KW"/>
</dbReference>
<dbReference type="CDD" id="cd02440">
    <property type="entry name" value="AdoMet_MTases"/>
    <property type="match status" value="1"/>
</dbReference>
<keyword evidence="5" id="KW-0963">Cytoplasm</keyword>
<evidence type="ECO:0000256" key="5">
    <source>
        <dbReference type="ARBA" id="ARBA00022490"/>
    </source>
</evidence>
<dbReference type="Proteomes" id="UP000544134">
    <property type="component" value="Unassembled WGS sequence"/>
</dbReference>
<evidence type="ECO:0000313" key="12">
    <source>
        <dbReference type="EMBL" id="NML97130.1"/>
    </source>
</evidence>
<dbReference type="Pfam" id="PF01135">
    <property type="entry name" value="PCMT"/>
    <property type="match status" value="1"/>
</dbReference>
<evidence type="ECO:0000256" key="11">
    <source>
        <dbReference type="ARBA" id="ARBA00031350"/>
    </source>
</evidence>
<dbReference type="EMBL" id="JABBGJ010000004">
    <property type="protein sequence ID" value="NML97130.1"/>
    <property type="molecule type" value="Genomic_DNA"/>
</dbReference>
<protein>
    <recommendedName>
        <fullName evidence="4">Protein-L-isoaspartate O-methyltransferase</fullName>
        <ecNumber evidence="3">2.1.1.77</ecNumber>
    </recommendedName>
    <alternativeName>
        <fullName evidence="11">L-isoaspartyl protein carboxyl methyltransferase</fullName>
    </alternativeName>
    <alternativeName>
        <fullName evidence="9">Protein L-isoaspartyl methyltransferase</fullName>
    </alternativeName>
    <alternativeName>
        <fullName evidence="10">Protein-beta-aspartate methyltransferase</fullName>
    </alternativeName>
</protein>
<keyword evidence="13" id="KW-1185">Reference proteome</keyword>
<dbReference type="GO" id="GO:0004719">
    <property type="term" value="F:protein-L-isoaspartate (D-aspartate) O-methyltransferase activity"/>
    <property type="evidence" value="ECO:0007669"/>
    <property type="project" value="UniProtKB-EC"/>
</dbReference>
<dbReference type="GO" id="GO:0005737">
    <property type="term" value="C:cytoplasm"/>
    <property type="evidence" value="ECO:0007669"/>
    <property type="project" value="UniProtKB-SubCell"/>
</dbReference>
<evidence type="ECO:0000256" key="6">
    <source>
        <dbReference type="ARBA" id="ARBA00022603"/>
    </source>
</evidence>
<proteinExistence type="inferred from homology"/>
<evidence type="ECO:0000256" key="2">
    <source>
        <dbReference type="ARBA" id="ARBA00005369"/>
    </source>
</evidence>
<keyword evidence="6 12" id="KW-0489">Methyltransferase</keyword>
<reference evidence="12 13" key="1">
    <citation type="submission" date="2020-04" db="EMBL/GenBank/DDBJ databases">
        <title>Paraburkholderia sp. RP-4-7 isolated from soil.</title>
        <authorList>
            <person name="Dahal R.H."/>
        </authorList>
    </citation>
    <scope>NUCLEOTIDE SEQUENCE [LARGE SCALE GENOMIC DNA]</scope>
    <source>
        <strain evidence="12 13">RP-4-7</strain>
    </source>
</reference>
<evidence type="ECO:0000256" key="3">
    <source>
        <dbReference type="ARBA" id="ARBA00011890"/>
    </source>
</evidence>
<dbReference type="PANTHER" id="PTHR11579:SF0">
    <property type="entry name" value="PROTEIN-L-ISOASPARTATE(D-ASPARTATE) O-METHYLTRANSFERASE"/>
    <property type="match status" value="1"/>
</dbReference>
<keyword evidence="7 12" id="KW-0808">Transferase</keyword>
<dbReference type="InterPro" id="IPR029063">
    <property type="entry name" value="SAM-dependent_MTases_sf"/>
</dbReference>
<gene>
    <name evidence="12" type="ORF">HHL24_04045</name>
</gene>
<accession>A0A848I6K9</accession>